<evidence type="ECO:0000313" key="2">
    <source>
        <dbReference type="EMBL" id="OGZ67029.1"/>
    </source>
</evidence>
<dbReference type="AlphaFoldDB" id="A0A1G2HX98"/>
<keyword evidence="1" id="KW-0812">Transmembrane</keyword>
<reference evidence="2 3" key="1">
    <citation type="journal article" date="2016" name="Nat. Commun.">
        <title>Thousands of microbial genomes shed light on interconnected biogeochemical processes in an aquifer system.</title>
        <authorList>
            <person name="Anantharaman K."/>
            <person name="Brown C.T."/>
            <person name="Hug L.A."/>
            <person name="Sharon I."/>
            <person name="Castelle C.J."/>
            <person name="Probst A.J."/>
            <person name="Thomas B.C."/>
            <person name="Singh A."/>
            <person name="Wilkins M.J."/>
            <person name="Karaoz U."/>
            <person name="Brodie E.L."/>
            <person name="Williams K.H."/>
            <person name="Hubbard S.S."/>
            <person name="Banfield J.F."/>
        </authorList>
    </citation>
    <scope>NUCLEOTIDE SEQUENCE [LARGE SCALE GENOMIC DNA]</scope>
</reference>
<feature type="transmembrane region" description="Helical" evidence="1">
    <location>
        <begin position="218"/>
        <end position="239"/>
    </location>
</feature>
<keyword evidence="1" id="KW-1133">Transmembrane helix</keyword>
<organism evidence="2 3">
    <name type="scientific">Candidatus Staskawiczbacteria bacterium RIFCSPHIGHO2_02_FULL_34_9</name>
    <dbReference type="NCBI Taxonomy" id="1802206"/>
    <lineage>
        <taxon>Bacteria</taxon>
        <taxon>Candidatus Staskawicziibacteriota</taxon>
    </lineage>
</organism>
<gene>
    <name evidence="2" type="ORF">A3D35_03530</name>
</gene>
<evidence type="ECO:0000256" key="1">
    <source>
        <dbReference type="SAM" id="Phobius"/>
    </source>
</evidence>
<comment type="caution">
    <text evidence="2">The sequence shown here is derived from an EMBL/GenBank/DDBJ whole genome shotgun (WGS) entry which is preliminary data.</text>
</comment>
<evidence type="ECO:0008006" key="4">
    <source>
        <dbReference type="Google" id="ProtNLM"/>
    </source>
</evidence>
<dbReference type="Proteomes" id="UP000176421">
    <property type="component" value="Unassembled WGS sequence"/>
</dbReference>
<feature type="transmembrane region" description="Helical" evidence="1">
    <location>
        <begin position="275"/>
        <end position="293"/>
    </location>
</feature>
<name>A0A1G2HX98_9BACT</name>
<proteinExistence type="predicted"/>
<dbReference type="EMBL" id="MHOS01000047">
    <property type="protein sequence ID" value="OGZ67029.1"/>
    <property type="molecule type" value="Genomic_DNA"/>
</dbReference>
<sequence length="298" mass="32058">MVGGDISISGPVEGSLMLAGGNVNVNNTVGNSLRIVGGNITIADSVGSDLIVAGGKIAVQSGTTVGKEAFLAGGSVYFDGTVNGNLKIAGKQITIGPNAKINGKLDYYSDKVATIDSGAMVKGKTNFHQKTINNPFNKEFLFGFMSIAAIAKLLMMFVAALIMFHFFKPQTNSIIDNSVSNFWKESLKGFIILCVVPVAIILSLVTVVTLYLGLITLFFYLAFVIISSVISVLVFAKLCLKYIFKKVDYQLNWWVILLSAIVMGIIGFIPFIGWIIVFFVFISTLGSTSSALYNKLRS</sequence>
<feature type="transmembrane region" description="Helical" evidence="1">
    <location>
        <begin position="187"/>
        <end position="212"/>
    </location>
</feature>
<protein>
    <recommendedName>
        <fullName evidence="4">Polymer-forming cytoskeletal protein</fullName>
    </recommendedName>
</protein>
<evidence type="ECO:0000313" key="3">
    <source>
        <dbReference type="Proteomes" id="UP000176421"/>
    </source>
</evidence>
<keyword evidence="1" id="KW-0472">Membrane</keyword>
<accession>A0A1G2HX98</accession>
<feature type="transmembrane region" description="Helical" evidence="1">
    <location>
        <begin position="140"/>
        <end position="167"/>
    </location>
</feature>
<feature type="transmembrane region" description="Helical" evidence="1">
    <location>
        <begin position="251"/>
        <end position="269"/>
    </location>
</feature>